<proteinExistence type="predicted"/>
<dbReference type="RefSeq" id="WP_034354758.1">
    <property type="nucleotide sequence ID" value="NZ_JRPR02000001.1"/>
</dbReference>
<feature type="transmembrane region" description="Helical" evidence="1">
    <location>
        <begin position="61"/>
        <end position="82"/>
    </location>
</feature>
<dbReference type="AlphaFoldDB" id="A0A4U8TCJ6"/>
<sequence length="106" mass="11420">MHGILATFLIIMALGVLMYAGVEGVRVCVGIVRNTFKALKTGIVTGRNEVKSYKNTPFSAFSAWLARVCLGALLALAVGVVLQNIHVCAVAFVCFMWSFIALVRAE</sequence>
<protein>
    <submittedName>
        <fullName evidence="2">Uncharacterized protein</fullName>
    </submittedName>
</protein>
<reference evidence="2 3" key="1">
    <citation type="journal article" date="2014" name="Genome Announc.">
        <title>Draft genome sequences of eight enterohepatic helicobacter species isolated from both laboratory and wild rodents.</title>
        <authorList>
            <person name="Sheh A."/>
            <person name="Shen Z."/>
            <person name="Fox J.G."/>
        </authorList>
    </citation>
    <scope>NUCLEOTIDE SEQUENCE [LARGE SCALE GENOMIC DNA]</scope>
    <source>
        <strain evidence="2 3">MIT 09-6949</strain>
    </source>
</reference>
<keyword evidence="1" id="KW-0812">Transmembrane</keyword>
<gene>
    <name evidence="2" type="ORF">LS71_002770</name>
</gene>
<dbReference type="Proteomes" id="UP000029733">
    <property type="component" value="Unassembled WGS sequence"/>
</dbReference>
<comment type="caution">
    <text evidence="2">The sequence shown here is derived from an EMBL/GenBank/DDBJ whole genome shotgun (WGS) entry which is preliminary data.</text>
</comment>
<keyword evidence="3" id="KW-1185">Reference proteome</keyword>
<keyword evidence="1" id="KW-0472">Membrane</keyword>
<evidence type="ECO:0000313" key="2">
    <source>
        <dbReference type="EMBL" id="TLD97681.1"/>
    </source>
</evidence>
<feature type="transmembrane region" description="Helical" evidence="1">
    <location>
        <begin position="87"/>
        <end position="105"/>
    </location>
</feature>
<accession>A0A4U8TCJ6</accession>
<dbReference type="EMBL" id="JRPR02000001">
    <property type="protein sequence ID" value="TLD97681.1"/>
    <property type="molecule type" value="Genomic_DNA"/>
</dbReference>
<keyword evidence="1" id="KW-1133">Transmembrane helix</keyword>
<evidence type="ECO:0000256" key="1">
    <source>
        <dbReference type="SAM" id="Phobius"/>
    </source>
</evidence>
<organism evidence="2 3">
    <name type="scientific">Helicobacter jaachi</name>
    <dbReference type="NCBI Taxonomy" id="1677920"/>
    <lineage>
        <taxon>Bacteria</taxon>
        <taxon>Pseudomonadati</taxon>
        <taxon>Campylobacterota</taxon>
        <taxon>Epsilonproteobacteria</taxon>
        <taxon>Campylobacterales</taxon>
        <taxon>Helicobacteraceae</taxon>
        <taxon>Helicobacter</taxon>
    </lineage>
</organism>
<name>A0A4U8TCJ6_9HELI</name>
<evidence type="ECO:0000313" key="3">
    <source>
        <dbReference type="Proteomes" id="UP000029733"/>
    </source>
</evidence>